<evidence type="ECO:0000256" key="1">
    <source>
        <dbReference type="SAM" id="MobiDB-lite"/>
    </source>
</evidence>
<evidence type="ECO:0000313" key="4">
    <source>
        <dbReference type="Proteomes" id="UP000278962"/>
    </source>
</evidence>
<keyword evidence="4" id="KW-1185">Reference proteome</keyword>
<proteinExistence type="predicted"/>
<dbReference type="GO" id="GO:0008237">
    <property type="term" value="F:metallopeptidase activity"/>
    <property type="evidence" value="ECO:0007669"/>
    <property type="project" value="InterPro"/>
</dbReference>
<dbReference type="AlphaFoldDB" id="A0A660L0U4"/>
<reference evidence="3 4" key="1">
    <citation type="submission" date="2018-10" db="EMBL/GenBank/DDBJ databases">
        <title>Genomic Encyclopedia of Archaeal and Bacterial Type Strains, Phase II (KMG-II): from individual species to whole genera.</title>
        <authorList>
            <person name="Goeker M."/>
        </authorList>
    </citation>
    <scope>NUCLEOTIDE SEQUENCE [LARGE SCALE GENOMIC DNA]</scope>
    <source>
        <strain evidence="3 4">DSM 14954</strain>
    </source>
</reference>
<evidence type="ECO:0000256" key="2">
    <source>
        <dbReference type="SAM" id="SignalP"/>
    </source>
</evidence>
<dbReference type="EMBL" id="RBIL01000002">
    <property type="protein sequence ID" value="RKQ86955.1"/>
    <property type="molecule type" value="Genomic_DNA"/>
</dbReference>
<accession>A0A660L0U4</accession>
<feature type="chain" id="PRO_5039151438" description="Matrixin" evidence="2">
    <location>
        <begin position="26"/>
        <end position="363"/>
    </location>
</feature>
<dbReference type="Gene3D" id="3.40.390.10">
    <property type="entry name" value="Collagenase (Catalytic Domain)"/>
    <property type="match status" value="1"/>
</dbReference>
<dbReference type="Proteomes" id="UP000278962">
    <property type="component" value="Unassembled WGS sequence"/>
</dbReference>
<feature type="compositionally biased region" description="Gly residues" evidence="1">
    <location>
        <begin position="127"/>
        <end position="144"/>
    </location>
</feature>
<sequence>MRCSMRSVLASVGLAVLALPASASAYQLSYEAPSASISRGAPLTFAVRTDAPAGSVIVRVSGNDDVDASGLLTGPEGTWLDEPATQALEDLQVWSVPNRSILRQRPGRYFWQAYVVDEGAAAEGAAGSPGGAAGPQSGTGGSDGTSGPAGVVPGTTVGSAQPIGPVQPLTVTLPSADRGRGSLYPKFGKRGTRGFLLSTANLPAAVTASRFKALARTTAKRWGLKPRKTTKIVAGVQDGRSVAGFSADVPPGTLGVQTDYMRNGRVIEQDLALRAGELWAAGPAYPGLDEIDLESVLLHELGHMAGNKKHRSRCASSPLDEALGAGEWWRGARDKWFGGCTATASAASALSTKQLAHRVVTVD</sequence>
<feature type="compositionally biased region" description="Low complexity" evidence="1">
    <location>
        <begin position="145"/>
        <end position="160"/>
    </location>
</feature>
<evidence type="ECO:0000313" key="3">
    <source>
        <dbReference type="EMBL" id="RKQ86955.1"/>
    </source>
</evidence>
<name>A0A660L0U4_9ACTN</name>
<gene>
    <name evidence="3" type="ORF">C8N24_4972</name>
</gene>
<feature type="signal peptide" evidence="2">
    <location>
        <begin position="1"/>
        <end position="25"/>
    </location>
</feature>
<evidence type="ECO:0008006" key="5">
    <source>
        <dbReference type="Google" id="ProtNLM"/>
    </source>
</evidence>
<dbReference type="InterPro" id="IPR024079">
    <property type="entry name" value="MetalloPept_cat_dom_sf"/>
</dbReference>
<feature type="region of interest" description="Disordered" evidence="1">
    <location>
        <begin position="123"/>
        <end position="177"/>
    </location>
</feature>
<keyword evidence="2" id="KW-0732">Signal</keyword>
<comment type="caution">
    <text evidence="3">The sequence shown here is derived from an EMBL/GenBank/DDBJ whole genome shotgun (WGS) entry which is preliminary data.</text>
</comment>
<protein>
    <recommendedName>
        <fullName evidence="5">Matrixin</fullName>
    </recommendedName>
</protein>
<organism evidence="3 4">
    <name type="scientific">Solirubrobacter pauli</name>
    <dbReference type="NCBI Taxonomy" id="166793"/>
    <lineage>
        <taxon>Bacteria</taxon>
        <taxon>Bacillati</taxon>
        <taxon>Actinomycetota</taxon>
        <taxon>Thermoleophilia</taxon>
        <taxon>Solirubrobacterales</taxon>
        <taxon>Solirubrobacteraceae</taxon>
        <taxon>Solirubrobacter</taxon>
    </lineage>
</organism>